<dbReference type="InterPro" id="IPR003594">
    <property type="entry name" value="HATPase_dom"/>
</dbReference>
<gene>
    <name evidence="17" type="primary">bvgS_8</name>
    <name evidence="17" type="ORF">MBHS_04760</name>
</gene>
<comment type="subcellular location">
    <subcellularLocation>
        <location evidence="2">Membrane</location>
    </subcellularLocation>
</comment>
<dbReference type="PRINTS" id="PR00344">
    <property type="entry name" value="BCTRLSENSOR"/>
</dbReference>
<proteinExistence type="predicted"/>
<dbReference type="SUPFAM" id="SSF52172">
    <property type="entry name" value="CheY-like"/>
    <property type="match status" value="1"/>
</dbReference>
<dbReference type="SUPFAM" id="SSF55785">
    <property type="entry name" value="PYP-like sensor domain (PAS domain)"/>
    <property type="match status" value="1"/>
</dbReference>
<evidence type="ECO:0000256" key="10">
    <source>
        <dbReference type="ARBA" id="ARBA00023136"/>
    </source>
</evidence>
<dbReference type="InterPro" id="IPR035965">
    <property type="entry name" value="PAS-like_dom_sf"/>
</dbReference>
<dbReference type="FunFam" id="1.10.287.130:FF:000038">
    <property type="entry name" value="Sensory transduction histidine kinase"/>
    <property type="match status" value="1"/>
</dbReference>
<dbReference type="InterPro" id="IPR011006">
    <property type="entry name" value="CheY-like_superfamily"/>
</dbReference>
<dbReference type="SMART" id="SM00388">
    <property type="entry name" value="HisKA"/>
    <property type="match status" value="1"/>
</dbReference>
<keyword evidence="4 12" id="KW-0597">Phosphoprotein</keyword>
<dbReference type="PROSITE" id="PS50110">
    <property type="entry name" value="RESPONSE_REGULATORY"/>
    <property type="match status" value="1"/>
</dbReference>
<keyword evidence="10 14" id="KW-0472">Membrane</keyword>
<dbReference type="SMART" id="SM00387">
    <property type="entry name" value="HATPase_c"/>
    <property type="match status" value="1"/>
</dbReference>
<dbReference type="InterPro" id="IPR036890">
    <property type="entry name" value="HATPase_C_sf"/>
</dbReference>
<dbReference type="Gene3D" id="3.40.50.2300">
    <property type="match status" value="1"/>
</dbReference>
<protein>
    <recommendedName>
        <fullName evidence="3">histidine kinase</fullName>
        <ecNumber evidence="3">2.7.13.3</ecNumber>
    </recommendedName>
</protein>
<name>A0A1H6FFQ8_9GAMM</name>
<evidence type="ECO:0000256" key="5">
    <source>
        <dbReference type="ARBA" id="ARBA00022679"/>
    </source>
</evidence>
<dbReference type="EC" id="2.7.13.3" evidence="3"/>
<dbReference type="GO" id="GO:0005524">
    <property type="term" value="F:ATP binding"/>
    <property type="evidence" value="ECO:0007669"/>
    <property type="project" value="UniProtKB-KW"/>
</dbReference>
<evidence type="ECO:0000259" key="15">
    <source>
        <dbReference type="PROSITE" id="PS50109"/>
    </source>
</evidence>
<dbReference type="InterPro" id="IPR000014">
    <property type="entry name" value="PAS"/>
</dbReference>
<dbReference type="SMART" id="SM00062">
    <property type="entry name" value="PBPb"/>
    <property type="match status" value="2"/>
</dbReference>
<dbReference type="Pfam" id="PF00497">
    <property type="entry name" value="SBP_bac_3"/>
    <property type="match status" value="2"/>
</dbReference>
<reference evidence="17 18" key="1">
    <citation type="submission" date="2016-10" db="EMBL/GenBank/DDBJ databases">
        <authorList>
            <person name="de Groot N.N."/>
        </authorList>
    </citation>
    <scope>NUCLEOTIDE SEQUENCE [LARGE SCALE GENOMIC DNA]</scope>
    <source>
        <strain evidence="17">MBHS1</strain>
    </source>
</reference>
<dbReference type="SMART" id="SM00448">
    <property type="entry name" value="REC"/>
    <property type="match status" value="1"/>
</dbReference>
<evidence type="ECO:0000256" key="13">
    <source>
        <dbReference type="SAM" id="Coils"/>
    </source>
</evidence>
<evidence type="ECO:0000256" key="1">
    <source>
        <dbReference type="ARBA" id="ARBA00000085"/>
    </source>
</evidence>
<dbReference type="CDD" id="cd01007">
    <property type="entry name" value="PBP2_BvgS_HisK_like"/>
    <property type="match status" value="2"/>
</dbReference>
<feature type="coiled-coil region" evidence="13">
    <location>
        <begin position="718"/>
        <end position="745"/>
    </location>
</feature>
<dbReference type="PROSITE" id="PS50109">
    <property type="entry name" value="HIS_KIN"/>
    <property type="match status" value="1"/>
</dbReference>
<dbReference type="Gene3D" id="1.10.287.130">
    <property type="match status" value="1"/>
</dbReference>
<keyword evidence="7" id="KW-0418">Kinase</keyword>
<dbReference type="Gene3D" id="3.40.190.10">
    <property type="entry name" value="Periplasmic binding protein-like II"/>
    <property type="match status" value="4"/>
</dbReference>
<dbReference type="CDD" id="cd00082">
    <property type="entry name" value="HisKA"/>
    <property type="match status" value="1"/>
</dbReference>
<evidence type="ECO:0000313" key="17">
    <source>
        <dbReference type="EMBL" id="SEH08867.1"/>
    </source>
</evidence>
<evidence type="ECO:0000256" key="9">
    <source>
        <dbReference type="ARBA" id="ARBA00023012"/>
    </source>
</evidence>
<dbReference type="InterPro" id="IPR005467">
    <property type="entry name" value="His_kinase_dom"/>
</dbReference>
<dbReference type="FunFam" id="3.30.565.10:FF:000010">
    <property type="entry name" value="Sensor histidine kinase RcsC"/>
    <property type="match status" value="1"/>
</dbReference>
<evidence type="ECO:0000259" key="16">
    <source>
        <dbReference type="PROSITE" id="PS50110"/>
    </source>
</evidence>
<dbReference type="CDD" id="cd16922">
    <property type="entry name" value="HATPase_EvgS-ArcB-TorS-like"/>
    <property type="match status" value="1"/>
</dbReference>
<keyword evidence="14" id="KW-1133">Transmembrane helix</keyword>
<dbReference type="GO" id="GO:0000155">
    <property type="term" value="F:phosphorelay sensor kinase activity"/>
    <property type="evidence" value="ECO:0007669"/>
    <property type="project" value="InterPro"/>
</dbReference>
<dbReference type="EMBL" id="FMSV02000556">
    <property type="protein sequence ID" value="SEH08867.1"/>
    <property type="molecule type" value="Genomic_DNA"/>
</dbReference>
<dbReference type="NCBIfam" id="TIGR00229">
    <property type="entry name" value="sensory_box"/>
    <property type="match status" value="1"/>
</dbReference>
<dbReference type="Pfam" id="PF13188">
    <property type="entry name" value="PAS_8"/>
    <property type="match status" value="1"/>
</dbReference>
<keyword evidence="8" id="KW-0067">ATP-binding</keyword>
<dbReference type="InterPro" id="IPR001638">
    <property type="entry name" value="Solute-binding_3/MltF_N"/>
</dbReference>
<keyword evidence="18" id="KW-1185">Reference proteome</keyword>
<feature type="domain" description="Histidine kinase" evidence="15">
    <location>
        <begin position="745"/>
        <end position="965"/>
    </location>
</feature>
<dbReference type="OrthoDB" id="9792854at2"/>
<dbReference type="PANTHER" id="PTHR43047:SF64">
    <property type="entry name" value="HISTIDINE KINASE CONTAINING CHEY-HOMOLOGOUS RECEIVER DOMAIN AND PAS DOMAIN-RELATED"/>
    <property type="match status" value="1"/>
</dbReference>
<feature type="transmembrane region" description="Helical" evidence="14">
    <location>
        <begin position="557"/>
        <end position="578"/>
    </location>
</feature>
<dbReference type="Pfam" id="PF00072">
    <property type="entry name" value="Response_reg"/>
    <property type="match status" value="1"/>
</dbReference>
<keyword evidence="13" id="KW-0175">Coiled coil</keyword>
<evidence type="ECO:0000313" key="18">
    <source>
        <dbReference type="Proteomes" id="UP000236724"/>
    </source>
</evidence>
<dbReference type="SUPFAM" id="SSF47384">
    <property type="entry name" value="Homodimeric domain of signal transducing histidine kinase"/>
    <property type="match status" value="1"/>
</dbReference>
<sequence>MLMRLQILPLFLALGFLLWIPCAYCEQIPLANEQETLFLQNLTEKYLEIHRKWERLEDKVKVQPAADAKLALTPEEKQWLAAHPVITMGGESDWPPFDFVNESGRYHGLTADFIKRIEHYLDIHFQVITQYSWAEMLEKARNKEIDMVGTIVQTPEREANWLFTDTYFSSPTVIFTRKNEFLIEDLFDLTNKTISIEEGFYLQELISTHYPDIQIHLVKNTVEALHALSYGKVDAYIGNQGVANWWIERHVLTNLKMVNKTSLDLTQFKFAVRKDWPLFRDILNKALAAISAEEKRQMIRKWVGVKTQAESSQQHLQLSTNERNWLKQHPSLTFTGDPNWLPYEAFDSDGRHIGMVAEHLQLIQQLLDIKLQIVPTNSWAESLQKVKQGEIDILSETVDSDLGRQLGFTQAYLSSPIVIVMRDDEDYVENIRQIQERKLAVIKDYGYVPKILRKHSDIDFHRVNTIQEGLTAVSTGQQDALICTLAQASYHIATLGINNIRIVGKTSFSTRLAFGIRKELQALIPLFNRAIKHISKSQKQQIQNAWIKHQYIEKTDYFLIIQILGIGLLIIFIIVIWNRKLAFEIQFRKQIQQELHLEKENFKSLFNMSPDAIMVLRGESWSDCNPAALQLFGLNNKHDFLNLSPLVFFPQTQPNGKKSLLLIQKFVAIAYETGTCFFEWAYRKQDTGEIFMAEVHLALVMLHDVPHIYAIIRDISDRKQIETDLKQAKETAEAANRAKSEFLANMSHEIRTPMNAIIGFTELLNEQVKEPRLRAFVKTIQSAGNTLLSLINDILDLSKIESGKMCIEKTATNPHDLFTELSNIFMMNIRKKELDLILDVAPEIPESLMLDAIRLRQVLFNLIGNAVKFTDHGYIRVTAKPLNSNEIKSKLDLLIEIEDTGIGIPQQQQEQIFNQFEQSHAQKYGGTGLGLTISRRLMQMMGGAISVTSQPGLGTKFSLHLHAVHVASIQAKSALEEDKFTAQGIKLKPATLLIVDDIASNRSLVIENFANTQLSVMEAENGRQAVEMVKIHNIDLILMDIRMPVMDGYQAANSIRQFSKVPIIALTASVMHDEYERIKSEDFDAYLRKPVLKTELIKELIQFLPYEQIKTEHEKTQKLVLSEQERQILPQILISLEQLLPDLQQIQKTNNIAAIQIFSTHLDTLAKESKISILHNYAKTLSESIQTFDITGMQTQLRHYPQLLEMLQAHI</sequence>
<dbReference type="AlphaFoldDB" id="A0A1H6FFQ8"/>
<dbReference type="InterPro" id="IPR001789">
    <property type="entry name" value="Sig_transdc_resp-reg_receiver"/>
</dbReference>
<evidence type="ECO:0000256" key="12">
    <source>
        <dbReference type="PROSITE-ProRule" id="PRU00169"/>
    </source>
</evidence>
<dbReference type="PANTHER" id="PTHR43047">
    <property type="entry name" value="TWO-COMPONENT HISTIDINE PROTEIN KINASE"/>
    <property type="match status" value="1"/>
</dbReference>
<evidence type="ECO:0000256" key="2">
    <source>
        <dbReference type="ARBA" id="ARBA00004370"/>
    </source>
</evidence>
<dbReference type="SUPFAM" id="SSF53850">
    <property type="entry name" value="Periplasmic binding protein-like II"/>
    <property type="match status" value="2"/>
</dbReference>
<keyword evidence="5 17" id="KW-0808">Transferase</keyword>
<dbReference type="InterPro" id="IPR003661">
    <property type="entry name" value="HisK_dim/P_dom"/>
</dbReference>
<dbReference type="Gene3D" id="3.30.565.10">
    <property type="entry name" value="Histidine kinase-like ATPase, C-terminal domain"/>
    <property type="match status" value="1"/>
</dbReference>
<evidence type="ECO:0000256" key="4">
    <source>
        <dbReference type="ARBA" id="ARBA00022553"/>
    </source>
</evidence>
<dbReference type="CDD" id="cd17546">
    <property type="entry name" value="REC_hyHK_CKI1_RcsC-like"/>
    <property type="match status" value="1"/>
</dbReference>
<dbReference type="GO" id="GO:0016020">
    <property type="term" value="C:membrane"/>
    <property type="evidence" value="ECO:0007669"/>
    <property type="project" value="UniProtKB-SubCell"/>
</dbReference>
<keyword evidence="6" id="KW-0547">Nucleotide-binding</keyword>
<feature type="domain" description="Response regulatory" evidence="16">
    <location>
        <begin position="991"/>
        <end position="1104"/>
    </location>
</feature>
<dbReference type="SUPFAM" id="SSF55874">
    <property type="entry name" value="ATPase domain of HSP90 chaperone/DNA topoisomerase II/histidine kinase"/>
    <property type="match status" value="1"/>
</dbReference>
<dbReference type="InterPro" id="IPR036097">
    <property type="entry name" value="HisK_dim/P_sf"/>
</dbReference>
<keyword evidence="14" id="KW-0812">Transmembrane</keyword>
<evidence type="ECO:0000256" key="14">
    <source>
        <dbReference type="SAM" id="Phobius"/>
    </source>
</evidence>
<dbReference type="Proteomes" id="UP000236724">
    <property type="component" value="Unassembled WGS sequence"/>
</dbReference>
<keyword evidence="11" id="KW-0131">Cell cycle</keyword>
<organism evidence="17 18">
    <name type="scientific">Candidatus Venteria ishoeyi</name>
    <dbReference type="NCBI Taxonomy" id="1899563"/>
    <lineage>
        <taxon>Bacteria</taxon>
        <taxon>Pseudomonadati</taxon>
        <taxon>Pseudomonadota</taxon>
        <taxon>Gammaproteobacteria</taxon>
        <taxon>Thiotrichales</taxon>
        <taxon>Thiotrichaceae</taxon>
        <taxon>Venteria</taxon>
    </lineage>
</organism>
<dbReference type="Gene3D" id="3.30.450.20">
    <property type="entry name" value="PAS domain"/>
    <property type="match status" value="1"/>
</dbReference>
<accession>A0A1H6FFQ8</accession>
<evidence type="ECO:0000256" key="11">
    <source>
        <dbReference type="ARBA" id="ARBA00023306"/>
    </source>
</evidence>
<evidence type="ECO:0000256" key="6">
    <source>
        <dbReference type="ARBA" id="ARBA00022741"/>
    </source>
</evidence>
<evidence type="ECO:0000256" key="7">
    <source>
        <dbReference type="ARBA" id="ARBA00022777"/>
    </source>
</evidence>
<comment type="catalytic activity">
    <reaction evidence="1">
        <text>ATP + protein L-histidine = ADP + protein N-phospho-L-histidine.</text>
        <dbReference type="EC" id="2.7.13.3"/>
    </reaction>
</comment>
<evidence type="ECO:0000256" key="3">
    <source>
        <dbReference type="ARBA" id="ARBA00012438"/>
    </source>
</evidence>
<feature type="modified residue" description="4-aspartylphosphate" evidence="12">
    <location>
        <position position="1040"/>
    </location>
</feature>
<dbReference type="InterPro" id="IPR004358">
    <property type="entry name" value="Sig_transdc_His_kin-like_C"/>
</dbReference>
<evidence type="ECO:0000256" key="8">
    <source>
        <dbReference type="ARBA" id="ARBA00022840"/>
    </source>
</evidence>
<dbReference type="Pfam" id="PF00512">
    <property type="entry name" value="HisKA"/>
    <property type="match status" value="1"/>
</dbReference>
<keyword evidence="9" id="KW-0902">Two-component regulatory system</keyword>
<dbReference type="Pfam" id="PF02518">
    <property type="entry name" value="HATPase_c"/>
    <property type="match status" value="1"/>
</dbReference>